<dbReference type="EMBL" id="JBEDNZ010000008">
    <property type="protein sequence ID" value="KAL0839210.1"/>
    <property type="molecule type" value="Genomic_DNA"/>
</dbReference>
<comment type="function">
    <text evidence="10">Mediator of sterol homeostasis involved in sterol uptake, trafficking and distribution into membranes.</text>
</comment>
<dbReference type="GO" id="GO:0032366">
    <property type="term" value="P:intracellular sterol transport"/>
    <property type="evidence" value="ECO:0007669"/>
    <property type="project" value="UniProtKB-UniRule"/>
</dbReference>
<keyword evidence="6 10" id="KW-1133">Transmembrane helix</keyword>
<dbReference type="Pfam" id="PF04161">
    <property type="entry name" value="Arv1"/>
    <property type="match status" value="1"/>
</dbReference>
<gene>
    <name evidence="11" type="ORF">ABMA28_015982</name>
</gene>
<dbReference type="PANTHER" id="PTHR14467">
    <property type="entry name" value="ARV1"/>
    <property type="match status" value="1"/>
</dbReference>
<evidence type="ECO:0000256" key="7">
    <source>
        <dbReference type="ARBA" id="ARBA00023055"/>
    </source>
</evidence>
<evidence type="ECO:0000256" key="10">
    <source>
        <dbReference type="RuleBase" id="RU368065"/>
    </source>
</evidence>
<reference evidence="11 12" key="1">
    <citation type="submission" date="2024-06" db="EMBL/GenBank/DDBJ databases">
        <title>A chromosome-level genome assembly of beet webworm, Loxostege sticticalis.</title>
        <authorList>
            <person name="Zhang Y."/>
        </authorList>
    </citation>
    <scope>NUCLEOTIDE SEQUENCE [LARGE SCALE GENOMIC DNA]</scope>
    <source>
        <strain evidence="11">AQ028</strain>
        <tissue evidence="11">Male pupae</tissue>
    </source>
</reference>
<dbReference type="GO" id="GO:0016125">
    <property type="term" value="P:sterol metabolic process"/>
    <property type="evidence" value="ECO:0007669"/>
    <property type="project" value="UniProtKB-UniRule"/>
</dbReference>
<protein>
    <recommendedName>
        <fullName evidence="10">Protein ARV</fullName>
    </recommendedName>
</protein>
<feature type="transmembrane region" description="Helical" evidence="10">
    <location>
        <begin position="194"/>
        <end position="214"/>
    </location>
</feature>
<dbReference type="GO" id="GO:0097036">
    <property type="term" value="P:regulation of plasma membrane sterol distribution"/>
    <property type="evidence" value="ECO:0007669"/>
    <property type="project" value="UniProtKB-UniRule"/>
</dbReference>
<keyword evidence="8 10" id="KW-0443">Lipid metabolism</keyword>
<evidence type="ECO:0000256" key="2">
    <source>
        <dbReference type="ARBA" id="ARBA00009187"/>
    </source>
</evidence>
<evidence type="ECO:0000256" key="8">
    <source>
        <dbReference type="ARBA" id="ARBA00023098"/>
    </source>
</evidence>
<keyword evidence="4 10" id="KW-0812">Transmembrane</keyword>
<comment type="caution">
    <text evidence="11">The sequence shown here is derived from an EMBL/GenBank/DDBJ whole genome shotgun (WGS) entry which is preliminary data.</text>
</comment>
<evidence type="ECO:0000313" key="11">
    <source>
        <dbReference type="EMBL" id="KAL0839210.1"/>
    </source>
</evidence>
<evidence type="ECO:0000256" key="4">
    <source>
        <dbReference type="ARBA" id="ARBA00022692"/>
    </source>
</evidence>
<evidence type="ECO:0000256" key="9">
    <source>
        <dbReference type="ARBA" id="ARBA00023136"/>
    </source>
</evidence>
<evidence type="ECO:0000256" key="6">
    <source>
        <dbReference type="ARBA" id="ARBA00022989"/>
    </source>
</evidence>
<keyword evidence="3 10" id="KW-0813">Transport</keyword>
<proteinExistence type="inferred from homology"/>
<organism evidence="11 12">
    <name type="scientific">Loxostege sticticalis</name>
    <name type="common">Beet webworm moth</name>
    <dbReference type="NCBI Taxonomy" id="481309"/>
    <lineage>
        <taxon>Eukaryota</taxon>
        <taxon>Metazoa</taxon>
        <taxon>Ecdysozoa</taxon>
        <taxon>Arthropoda</taxon>
        <taxon>Hexapoda</taxon>
        <taxon>Insecta</taxon>
        <taxon>Pterygota</taxon>
        <taxon>Neoptera</taxon>
        <taxon>Endopterygota</taxon>
        <taxon>Lepidoptera</taxon>
        <taxon>Glossata</taxon>
        <taxon>Ditrysia</taxon>
        <taxon>Pyraloidea</taxon>
        <taxon>Crambidae</taxon>
        <taxon>Pyraustinae</taxon>
        <taxon>Loxostege</taxon>
    </lineage>
</organism>
<accession>A0ABD0T774</accession>
<dbReference type="AlphaFoldDB" id="A0ABD0T774"/>
<name>A0ABD0T774_LOXSC</name>
<keyword evidence="9 10" id="KW-0472">Membrane</keyword>
<evidence type="ECO:0000256" key="3">
    <source>
        <dbReference type="ARBA" id="ARBA00022448"/>
    </source>
</evidence>
<feature type="transmembrane region" description="Helical" evidence="10">
    <location>
        <begin position="226"/>
        <end position="247"/>
    </location>
</feature>
<evidence type="ECO:0000256" key="5">
    <source>
        <dbReference type="ARBA" id="ARBA00022824"/>
    </source>
</evidence>
<comment type="similarity">
    <text evidence="2 10">Belongs to the ARV1 family.</text>
</comment>
<comment type="subcellular location">
    <subcellularLocation>
        <location evidence="1 10">Endoplasmic reticulum membrane</location>
        <topology evidence="1 10">Multi-pass membrane protein</topology>
    </subcellularLocation>
</comment>
<dbReference type="PANTHER" id="PTHR14467:SF0">
    <property type="entry name" value="PROTEIN ARV1"/>
    <property type="match status" value="1"/>
</dbReference>
<evidence type="ECO:0000313" key="12">
    <source>
        <dbReference type="Proteomes" id="UP001549921"/>
    </source>
</evidence>
<dbReference type="InterPro" id="IPR007290">
    <property type="entry name" value="Arv1"/>
</dbReference>
<dbReference type="GO" id="GO:0005789">
    <property type="term" value="C:endoplasmic reticulum membrane"/>
    <property type="evidence" value="ECO:0007669"/>
    <property type="project" value="UniProtKB-SubCell"/>
</dbReference>
<sequence>MESEKKQYRCVNCGTPAAALFKTYGPSVLKLTKCDECKGIVDKYIEYDPVIVMIDIVLMSREAQRHVLYNTEFKSYWKLFIILMMLETYGVWRNDSLFNIGINYMCGLQNNSTLNSTYIKIPVDKFPESWKSKCWAWNQDEKVDDTDLFIWEKDFYVQFISTFAGIAIFILLVNCLMRIAKIFVRLHEVSFTRLLKGFSLANVSILFTLPMLVWGNAETSPETRAVHYLLVFGYSFVMFTNVFTVLYECPVLTTSFILTLANCAKYATSFHVTPYLREFIS</sequence>
<keyword evidence="7 10" id="KW-0445">Lipid transport</keyword>
<keyword evidence="5 10" id="KW-0256">Endoplasmic reticulum</keyword>
<evidence type="ECO:0000256" key="1">
    <source>
        <dbReference type="ARBA" id="ARBA00004477"/>
    </source>
</evidence>
<feature type="transmembrane region" description="Helical" evidence="10">
    <location>
        <begin position="75"/>
        <end position="92"/>
    </location>
</feature>
<feature type="transmembrane region" description="Helical" evidence="10">
    <location>
        <begin position="155"/>
        <end position="173"/>
    </location>
</feature>
<dbReference type="Proteomes" id="UP001549921">
    <property type="component" value="Unassembled WGS sequence"/>
</dbReference>